<dbReference type="PANTHER" id="PTHR36017">
    <property type="entry name" value="EMBRYO DEFECTIVE 1381"/>
    <property type="match status" value="1"/>
</dbReference>
<proteinExistence type="predicted"/>
<sequence length="93" mass="10856">MEKALLRLQRRPPRTEEDPTLCSEWAKIQPMDFVQAIVKTEFAVNYLGDYSLEIFEDLQWHWSREICLSSVLYPKALNDALLDGEQTSPLLPF</sequence>
<gene>
    <name evidence="1" type="ORF">F2Q68_00001240</name>
</gene>
<reference evidence="1" key="1">
    <citation type="submission" date="2019-12" db="EMBL/GenBank/DDBJ databases">
        <title>Genome sequencing and annotation of Brassica cretica.</title>
        <authorList>
            <person name="Studholme D.J."/>
            <person name="Sarris P.F."/>
        </authorList>
    </citation>
    <scope>NUCLEOTIDE SEQUENCE</scope>
    <source>
        <strain evidence="1">PFS-001/15</strain>
        <tissue evidence="1">Leaf</tissue>
    </source>
</reference>
<evidence type="ECO:0000313" key="1">
    <source>
        <dbReference type="EMBL" id="KAF2579723.1"/>
    </source>
</evidence>
<comment type="caution">
    <text evidence="1">The sequence shown here is derived from an EMBL/GenBank/DDBJ whole genome shotgun (WGS) entry which is preliminary data.</text>
</comment>
<evidence type="ECO:0000313" key="2">
    <source>
        <dbReference type="Proteomes" id="UP000712281"/>
    </source>
</evidence>
<dbReference type="AlphaFoldDB" id="A0A8S9JDT7"/>
<name>A0A8S9JDT7_BRACR</name>
<protein>
    <submittedName>
        <fullName evidence="1">Uncharacterized protein</fullName>
    </submittedName>
</protein>
<dbReference type="EMBL" id="QGKW02001660">
    <property type="protein sequence ID" value="KAF2579723.1"/>
    <property type="molecule type" value="Genomic_DNA"/>
</dbReference>
<accession>A0A8S9JDT7</accession>
<organism evidence="1 2">
    <name type="scientific">Brassica cretica</name>
    <name type="common">Mustard</name>
    <dbReference type="NCBI Taxonomy" id="69181"/>
    <lineage>
        <taxon>Eukaryota</taxon>
        <taxon>Viridiplantae</taxon>
        <taxon>Streptophyta</taxon>
        <taxon>Embryophyta</taxon>
        <taxon>Tracheophyta</taxon>
        <taxon>Spermatophyta</taxon>
        <taxon>Magnoliopsida</taxon>
        <taxon>eudicotyledons</taxon>
        <taxon>Gunneridae</taxon>
        <taxon>Pentapetalae</taxon>
        <taxon>rosids</taxon>
        <taxon>malvids</taxon>
        <taxon>Brassicales</taxon>
        <taxon>Brassicaceae</taxon>
        <taxon>Brassiceae</taxon>
        <taxon>Brassica</taxon>
    </lineage>
</organism>
<dbReference type="Proteomes" id="UP000712281">
    <property type="component" value="Unassembled WGS sequence"/>
</dbReference>
<dbReference type="PANTHER" id="PTHR36017:SF1">
    <property type="entry name" value="EMBRYO DEFECTIVE 1381"/>
    <property type="match status" value="1"/>
</dbReference>